<evidence type="ECO:0000256" key="3">
    <source>
        <dbReference type="PROSITE-ProRule" id="PRU00339"/>
    </source>
</evidence>
<feature type="repeat" description="TPR" evidence="3">
    <location>
        <begin position="87"/>
        <end position="120"/>
    </location>
</feature>
<evidence type="ECO:0000256" key="2">
    <source>
        <dbReference type="ARBA" id="ARBA00022803"/>
    </source>
</evidence>
<gene>
    <name evidence="4" type="ORF">ACFQU0_13375</name>
</gene>
<reference evidence="5" key="1">
    <citation type="journal article" date="2019" name="Int. J. Syst. Evol. Microbiol.">
        <title>The Global Catalogue of Microorganisms (GCM) 10K type strain sequencing project: providing services to taxonomists for standard genome sequencing and annotation.</title>
        <authorList>
            <consortium name="The Broad Institute Genomics Platform"/>
            <consortium name="The Broad Institute Genome Sequencing Center for Infectious Disease"/>
            <person name="Wu L."/>
            <person name="Ma J."/>
        </authorList>
    </citation>
    <scope>NUCLEOTIDE SEQUENCE [LARGE SCALE GENOMIC DNA]</scope>
    <source>
        <strain evidence="5">CCUG 53903</strain>
    </source>
</reference>
<keyword evidence="1" id="KW-0677">Repeat</keyword>
<keyword evidence="5" id="KW-1185">Reference proteome</keyword>
<name>A0ABW2SDZ0_9BURK</name>
<dbReference type="SUPFAM" id="SSF53756">
    <property type="entry name" value="UDP-Glycosyltransferase/glycogen phosphorylase"/>
    <property type="match status" value="1"/>
</dbReference>
<keyword evidence="2 3" id="KW-0802">TPR repeat</keyword>
<dbReference type="InterPro" id="IPR050498">
    <property type="entry name" value="Ycf3"/>
</dbReference>
<evidence type="ECO:0000256" key="1">
    <source>
        <dbReference type="ARBA" id="ARBA00022737"/>
    </source>
</evidence>
<comment type="caution">
    <text evidence="4">The sequence shown here is derived from an EMBL/GenBank/DDBJ whole genome shotgun (WGS) entry which is preliminary data.</text>
</comment>
<dbReference type="PANTHER" id="PTHR44858">
    <property type="entry name" value="TETRATRICOPEPTIDE REPEAT PROTEIN 6"/>
    <property type="match status" value="1"/>
</dbReference>
<proteinExistence type="predicted"/>
<dbReference type="EMBL" id="JBHTBZ010000039">
    <property type="protein sequence ID" value="MFC7461418.1"/>
    <property type="molecule type" value="Genomic_DNA"/>
</dbReference>
<dbReference type="SMART" id="SM00028">
    <property type="entry name" value="TPR"/>
    <property type="match status" value="6"/>
</dbReference>
<protein>
    <submittedName>
        <fullName evidence="4">Tetratricopeptide repeat protein</fullName>
    </submittedName>
</protein>
<dbReference type="SUPFAM" id="SSF48452">
    <property type="entry name" value="TPR-like"/>
    <property type="match status" value="1"/>
</dbReference>
<sequence>MIKHLIGPAIPNARPGLDPIPQWREALRTATAETQVKLLVDIAFWSQQHPESAEARTVLGDAYIRVRQPYAAEQAFRSALGIEASSARAREGLGLALSQIGRHAEAGQQFAIAHKIDPANAEILVHWGLALLALGFLKPAHKRFKMALERNENNTLAWLNLGVVDLQRDSPTTALTYIKKAQEIQPALGIAHYYAAMSYRALDQLQEATTAAEQAIETDPGQLDPLLLLADIQLDAGWLEPATTTLSSAIRFFPAAPEVHMRRSRLYKMRGQLSDALGILATAHQLGGSEATIQLAMSEIQLLLQDWASGWDHYEARKQIRPSPVRTFPFPEWDGGDPSSHTVLVHAEQGLSNTMLFAQCLPELIQIARHVVLEVPTELAELMQRSFPTSTVVGRHPRWDTSTTWMDDFRPRITRQIPIGSLPRFFRVCPEDFVSKPPAYLKADPSRVDFWRGRLSNNKHPSVGIAWMGGMPQTGKHYCSIAQSLLAQHLQHLPIQWVSLQHGQAASDQGAAPLASSWRPQAWPQALESFDELAALTCALDYVVAVCGTQAHLCGALGIPALVLAPAAPAWPYGFHDQTTVWHPSLSVLRQKTLHEWGPVLDTVSSALATLFQPGGHP</sequence>
<accession>A0ABW2SDZ0</accession>
<dbReference type="InterPro" id="IPR019734">
    <property type="entry name" value="TPR_rpt"/>
</dbReference>
<dbReference type="Gene3D" id="1.25.40.10">
    <property type="entry name" value="Tetratricopeptide repeat domain"/>
    <property type="match status" value="1"/>
</dbReference>
<dbReference type="Proteomes" id="UP001596457">
    <property type="component" value="Unassembled WGS sequence"/>
</dbReference>
<evidence type="ECO:0000313" key="4">
    <source>
        <dbReference type="EMBL" id="MFC7461418.1"/>
    </source>
</evidence>
<dbReference type="Pfam" id="PF14559">
    <property type="entry name" value="TPR_19"/>
    <property type="match status" value="1"/>
</dbReference>
<dbReference type="RefSeq" id="WP_382201590.1">
    <property type="nucleotide sequence ID" value="NZ_JBHTBZ010000039.1"/>
</dbReference>
<dbReference type="Pfam" id="PF13432">
    <property type="entry name" value="TPR_16"/>
    <property type="match status" value="2"/>
</dbReference>
<dbReference type="PANTHER" id="PTHR44858:SF1">
    <property type="entry name" value="UDP-N-ACETYLGLUCOSAMINE--PEPTIDE N-ACETYLGLUCOSAMINYLTRANSFERASE SPINDLY-RELATED"/>
    <property type="match status" value="1"/>
</dbReference>
<dbReference type="InterPro" id="IPR011990">
    <property type="entry name" value="TPR-like_helical_dom_sf"/>
</dbReference>
<dbReference type="PROSITE" id="PS50005">
    <property type="entry name" value="TPR"/>
    <property type="match status" value="1"/>
</dbReference>
<evidence type="ECO:0000313" key="5">
    <source>
        <dbReference type="Proteomes" id="UP001596457"/>
    </source>
</evidence>
<organism evidence="4 5">
    <name type="scientific">Hydrogenophaga defluvii</name>
    <dbReference type="NCBI Taxonomy" id="249410"/>
    <lineage>
        <taxon>Bacteria</taxon>
        <taxon>Pseudomonadati</taxon>
        <taxon>Pseudomonadota</taxon>
        <taxon>Betaproteobacteria</taxon>
        <taxon>Burkholderiales</taxon>
        <taxon>Comamonadaceae</taxon>
        <taxon>Hydrogenophaga</taxon>
    </lineage>
</organism>